<dbReference type="PIRSF" id="PIRSF028162">
    <property type="entry name" value="BcbE_prd"/>
    <property type="match status" value="1"/>
</dbReference>
<dbReference type="InterPro" id="IPR029044">
    <property type="entry name" value="Nucleotide-diphossugar_trans"/>
</dbReference>
<dbReference type="InterPro" id="IPR016873">
    <property type="entry name" value="Caps_polysacc_synth_BcbE_prd"/>
</dbReference>
<dbReference type="OrthoDB" id="9813880at2"/>
<sequence>MLKIIIPLAGSSELYTNAGFSYPKPLVEIDGKPMIQVVIEQFQSITEPFQAVFILKDEDVRKFHLDNTIRLLAPNSEIVKLKSDTKGALCSILMTIDSLSDEDRILVLNGDQIINHNFQAILSSFDERKADVGIVTFPSVHPRWSYARIENGEVVQTAEKNPISNAAIAGFYFFAKAQDFFTNAFQCILDDVQINGNFFTSSVINEYILKNQKVVDFGISKTDYHSFYAPQNLQEYLKAQK</sequence>
<feature type="domain" description="Nucleotidyl transferase" evidence="1">
    <location>
        <begin position="21"/>
        <end position="176"/>
    </location>
</feature>
<keyword evidence="3" id="KW-1185">Reference proteome</keyword>
<dbReference type="GO" id="GO:0016740">
    <property type="term" value="F:transferase activity"/>
    <property type="evidence" value="ECO:0007669"/>
    <property type="project" value="UniProtKB-KW"/>
</dbReference>
<dbReference type="CDD" id="cd04183">
    <property type="entry name" value="GT2_BcE_like"/>
    <property type="match status" value="1"/>
</dbReference>
<dbReference type="PANTHER" id="PTHR22572">
    <property type="entry name" value="SUGAR-1-PHOSPHATE GUANYL TRANSFERASE"/>
    <property type="match status" value="1"/>
</dbReference>
<dbReference type="AlphaFoldDB" id="A0A4Q1KA24"/>
<proteinExistence type="predicted"/>
<dbReference type="Pfam" id="PF00483">
    <property type="entry name" value="NTP_transferase"/>
    <property type="match status" value="1"/>
</dbReference>
<evidence type="ECO:0000313" key="3">
    <source>
        <dbReference type="Proteomes" id="UP000289857"/>
    </source>
</evidence>
<accession>A0A4Q1KA24</accession>
<name>A0A4Q1KA24_9FLAO</name>
<keyword evidence="2" id="KW-0808">Transferase</keyword>
<dbReference type="Proteomes" id="UP000289857">
    <property type="component" value="Unassembled WGS sequence"/>
</dbReference>
<comment type="caution">
    <text evidence="2">The sequence shown here is derived from an EMBL/GenBank/DDBJ whole genome shotgun (WGS) entry which is preliminary data.</text>
</comment>
<dbReference type="SUPFAM" id="SSF53448">
    <property type="entry name" value="Nucleotide-diphospho-sugar transferases"/>
    <property type="match status" value="1"/>
</dbReference>
<evidence type="ECO:0000313" key="2">
    <source>
        <dbReference type="EMBL" id="RXR23456.1"/>
    </source>
</evidence>
<dbReference type="RefSeq" id="WP_129460935.1">
    <property type="nucleotide sequence ID" value="NZ_SBKN01000002.1"/>
</dbReference>
<dbReference type="Gene3D" id="3.90.550.10">
    <property type="entry name" value="Spore Coat Polysaccharide Biosynthesis Protein SpsA, Chain A"/>
    <property type="match status" value="1"/>
</dbReference>
<reference evidence="3" key="1">
    <citation type="submission" date="2019-01" db="EMBL/GenBank/DDBJ databases">
        <title>Cytophagaceae bacterium strain CAR-16.</title>
        <authorList>
            <person name="Chen W.-M."/>
        </authorList>
    </citation>
    <scope>NUCLEOTIDE SEQUENCE [LARGE SCALE GENOMIC DNA]</scope>
    <source>
        <strain evidence="3">WWJ-16</strain>
    </source>
</reference>
<organism evidence="2 3">
    <name type="scientific">Flavobacterium stagni</name>
    <dbReference type="NCBI Taxonomy" id="2506421"/>
    <lineage>
        <taxon>Bacteria</taxon>
        <taxon>Pseudomonadati</taxon>
        <taxon>Bacteroidota</taxon>
        <taxon>Flavobacteriia</taxon>
        <taxon>Flavobacteriales</taxon>
        <taxon>Flavobacteriaceae</taxon>
        <taxon>Flavobacterium</taxon>
    </lineage>
</organism>
<gene>
    <name evidence="2" type="ORF">EQG61_05680</name>
</gene>
<dbReference type="InterPro" id="IPR005835">
    <property type="entry name" value="NTP_transferase_dom"/>
</dbReference>
<protein>
    <submittedName>
        <fullName evidence="2">Nucleotidyl transferase</fullName>
    </submittedName>
</protein>
<dbReference type="InterPro" id="IPR050486">
    <property type="entry name" value="Mannose-1P_guanyltransferase"/>
</dbReference>
<dbReference type="EMBL" id="SBKN01000002">
    <property type="protein sequence ID" value="RXR23456.1"/>
    <property type="molecule type" value="Genomic_DNA"/>
</dbReference>
<evidence type="ECO:0000259" key="1">
    <source>
        <dbReference type="Pfam" id="PF00483"/>
    </source>
</evidence>